<dbReference type="AlphaFoldDB" id="A0A2Z4FR42"/>
<dbReference type="InterPro" id="IPR001268">
    <property type="entry name" value="NADH_UbQ_OxRdtase_30kDa_su"/>
</dbReference>
<evidence type="ECO:0000256" key="5">
    <source>
        <dbReference type="RuleBase" id="RU003582"/>
    </source>
</evidence>
<comment type="similarity">
    <text evidence="1 3 4">Belongs to the complex I 30 kDa subunit family.</text>
</comment>
<keyword evidence="7" id="KW-1185">Reference proteome</keyword>
<evidence type="ECO:0000313" key="6">
    <source>
        <dbReference type="EMBL" id="AWV91392.1"/>
    </source>
</evidence>
<comment type="subcellular location">
    <subcellularLocation>
        <location evidence="3">Cell membrane</location>
        <topology evidence="3">Peripheral membrane protein</topology>
        <orientation evidence="3">Cytoplasmic side</orientation>
    </subcellularLocation>
</comment>
<dbReference type="SUPFAM" id="SSF143243">
    <property type="entry name" value="Nqo5-like"/>
    <property type="match status" value="1"/>
</dbReference>
<dbReference type="InterPro" id="IPR037232">
    <property type="entry name" value="NADH_quin_OxRdtase_su_C/D-like"/>
</dbReference>
<proteinExistence type="inferred from homology"/>
<dbReference type="PANTHER" id="PTHR10884:SF14">
    <property type="entry name" value="NADH DEHYDROGENASE [UBIQUINONE] IRON-SULFUR PROTEIN 3, MITOCHONDRIAL"/>
    <property type="match status" value="1"/>
</dbReference>
<comment type="catalytic activity">
    <reaction evidence="3 5">
        <text>a quinone + NADH + 5 H(+)(in) = a quinol + NAD(+) + 4 H(+)(out)</text>
        <dbReference type="Rhea" id="RHEA:57888"/>
        <dbReference type="ChEBI" id="CHEBI:15378"/>
        <dbReference type="ChEBI" id="CHEBI:24646"/>
        <dbReference type="ChEBI" id="CHEBI:57540"/>
        <dbReference type="ChEBI" id="CHEBI:57945"/>
        <dbReference type="ChEBI" id="CHEBI:132124"/>
    </reaction>
</comment>
<dbReference type="EC" id="7.1.1.-" evidence="3"/>
<accession>A0A2Z4FR42</accession>
<evidence type="ECO:0000256" key="2">
    <source>
        <dbReference type="ARBA" id="ARBA00022448"/>
    </source>
</evidence>
<sequence>MAKKLIALVERKFSDAVLDVHSRLGQDTVTVEAEFLPAIIQYLRDDESAKMDFLRLVTGVDYLTRTPRFDVVYVLYSTTHKHMLTVRVPLPADNPKVGSIHELYQCAGWFEREVWDFYGIDFEGHPDMRRVLNYEEFEGHPLRKDYDKQRAQPRIDLLDRERDSVEEFYEYSKKHPAAGSRES</sequence>
<dbReference type="PROSITE" id="PS00542">
    <property type="entry name" value="COMPLEX1_30K"/>
    <property type="match status" value="1"/>
</dbReference>
<keyword evidence="2 3" id="KW-0813">Transport</keyword>
<keyword evidence="3 5" id="KW-0874">Quinone</keyword>
<dbReference type="Proteomes" id="UP000249799">
    <property type="component" value="Chromosome"/>
</dbReference>
<keyword evidence="3" id="KW-0472">Membrane</keyword>
<evidence type="ECO:0000256" key="4">
    <source>
        <dbReference type="RuleBase" id="RU003456"/>
    </source>
</evidence>
<dbReference type="GO" id="GO:0005886">
    <property type="term" value="C:plasma membrane"/>
    <property type="evidence" value="ECO:0007669"/>
    <property type="project" value="UniProtKB-SubCell"/>
</dbReference>
<dbReference type="HAMAP" id="MF_01357">
    <property type="entry name" value="NDH1_NuoC"/>
    <property type="match status" value="1"/>
</dbReference>
<evidence type="ECO:0000256" key="3">
    <source>
        <dbReference type="HAMAP-Rule" id="MF_01357"/>
    </source>
</evidence>
<reference evidence="6 7" key="1">
    <citation type="submission" date="2018-06" db="EMBL/GenBank/DDBJ databases">
        <title>Lujinxingia sediminis gen. nov. sp. nov., a new facultative anaerobic member of the class Deltaproteobacteria, and proposal of Lujinxingaceae fam. nov.</title>
        <authorList>
            <person name="Guo L.-Y."/>
            <person name="Li C.-M."/>
            <person name="Wang S."/>
            <person name="Du Z.-J."/>
        </authorList>
    </citation>
    <scope>NUCLEOTIDE SEQUENCE [LARGE SCALE GENOMIC DNA]</scope>
    <source>
        <strain evidence="6 7">FA350</strain>
    </source>
</reference>
<keyword evidence="3 4" id="KW-0520">NAD</keyword>
<dbReference type="OrthoDB" id="9803286at2"/>
<dbReference type="Pfam" id="PF00329">
    <property type="entry name" value="Complex1_30kDa"/>
    <property type="match status" value="1"/>
</dbReference>
<evidence type="ECO:0000313" key="7">
    <source>
        <dbReference type="Proteomes" id="UP000249799"/>
    </source>
</evidence>
<dbReference type="GO" id="GO:0050136">
    <property type="term" value="F:NADH dehydrogenase (quinone) (non-electrogenic) activity"/>
    <property type="evidence" value="ECO:0007669"/>
    <property type="project" value="UniProtKB-UniRule"/>
</dbReference>
<keyword evidence="3" id="KW-0830">Ubiquinone</keyword>
<evidence type="ECO:0000256" key="1">
    <source>
        <dbReference type="ARBA" id="ARBA00007569"/>
    </source>
</evidence>
<organism evidence="6 7">
    <name type="scientific">Bradymonas sediminis</name>
    <dbReference type="NCBI Taxonomy" id="1548548"/>
    <lineage>
        <taxon>Bacteria</taxon>
        <taxon>Deltaproteobacteria</taxon>
        <taxon>Bradymonadales</taxon>
        <taxon>Bradymonadaceae</taxon>
        <taxon>Bradymonas</taxon>
    </lineage>
</organism>
<dbReference type="KEGG" id="bsed:DN745_09050"/>
<dbReference type="NCBIfam" id="TIGR01961">
    <property type="entry name" value="NuoC_fam"/>
    <property type="match status" value="1"/>
</dbReference>
<comment type="subunit">
    <text evidence="3">NDH-1 is composed of 14 different subunits. Subunits NuoB, C, D, E, F, and G constitute the peripheral sector of the complex.</text>
</comment>
<dbReference type="RefSeq" id="WP_111337602.1">
    <property type="nucleotide sequence ID" value="NZ_CP030032.1"/>
</dbReference>
<keyword evidence="3" id="KW-1003">Cell membrane</keyword>
<dbReference type="InterPro" id="IPR010218">
    <property type="entry name" value="NADH_DH_suC"/>
</dbReference>
<gene>
    <name evidence="3" type="primary">nuoC</name>
    <name evidence="6" type="ORF">DN745_09050</name>
</gene>
<name>A0A2Z4FR42_9DELT</name>
<dbReference type="EMBL" id="CP030032">
    <property type="protein sequence ID" value="AWV91392.1"/>
    <property type="molecule type" value="Genomic_DNA"/>
</dbReference>
<dbReference type="Gene3D" id="3.30.460.80">
    <property type="entry name" value="NADH:ubiquinone oxidoreductase, 30kDa subunit"/>
    <property type="match status" value="1"/>
</dbReference>
<protein>
    <recommendedName>
        <fullName evidence="3">NADH-quinone oxidoreductase subunit C</fullName>
        <ecNumber evidence="3">7.1.1.-</ecNumber>
    </recommendedName>
    <alternativeName>
        <fullName evidence="3">NADH dehydrogenase I subunit C</fullName>
    </alternativeName>
    <alternativeName>
        <fullName evidence="3">NDH-1 subunit C</fullName>
    </alternativeName>
</protein>
<dbReference type="GO" id="GO:0048038">
    <property type="term" value="F:quinone binding"/>
    <property type="evidence" value="ECO:0007669"/>
    <property type="project" value="UniProtKB-KW"/>
</dbReference>
<keyword evidence="3 4" id="KW-1278">Translocase</keyword>
<dbReference type="PANTHER" id="PTHR10884">
    <property type="entry name" value="NADH DEHYDROGENASE UBIQUINONE IRON-SULFUR PROTEIN 3"/>
    <property type="match status" value="1"/>
</dbReference>
<comment type="function">
    <text evidence="3">NDH-1 shuttles electrons from NADH, via FMN and iron-sulfur (Fe-S) centers, to quinones in the respiratory chain. The immediate electron acceptor for the enzyme in this species is believed to be ubiquinone. Couples the redox reaction to proton translocation (for every two electrons transferred, four hydrogen ions are translocated across the cytoplasmic membrane), and thus conserves the redox energy in a proton gradient.</text>
</comment>
<dbReference type="GO" id="GO:0008137">
    <property type="term" value="F:NADH dehydrogenase (ubiquinone) activity"/>
    <property type="evidence" value="ECO:0007669"/>
    <property type="project" value="InterPro"/>
</dbReference>
<dbReference type="InterPro" id="IPR020396">
    <property type="entry name" value="NADH_UbQ_OxRdtase_CS"/>
</dbReference>